<dbReference type="AlphaFoldDB" id="S9Q349"/>
<evidence type="ECO:0000313" key="6">
    <source>
        <dbReference type="Proteomes" id="UP000016088"/>
    </source>
</evidence>
<feature type="region of interest" description="Disordered" evidence="2">
    <location>
        <begin position="139"/>
        <end position="245"/>
    </location>
</feature>
<dbReference type="PANTHER" id="PTHR40633">
    <property type="entry name" value="MATRIX PROTEIN, PUTATIVE (AFU_ORTHOLOGUE AFUA_8G05410)-RELATED"/>
    <property type="match status" value="1"/>
</dbReference>
<proteinExistence type="predicted"/>
<feature type="domain" description="Yeast cell wall synthesis Kre9/Knh1-like N-terminal" evidence="4">
    <location>
        <begin position="23"/>
        <end position="108"/>
    </location>
</feature>
<evidence type="ECO:0000256" key="2">
    <source>
        <dbReference type="SAM" id="MobiDB-lite"/>
    </source>
</evidence>
<feature type="chain" id="PRO_5004555010" evidence="3">
    <location>
        <begin position="17"/>
        <end position="268"/>
    </location>
</feature>
<feature type="signal peptide" evidence="3">
    <location>
        <begin position="1"/>
        <end position="16"/>
    </location>
</feature>
<dbReference type="VEuPathDB" id="FungiDB:SOCG_02005"/>
<reference evidence="5 6" key="1">
    <citation type="journal article" date="2011" name="Science">
        <title>Comparative functional genomics of the fission yeasts.</title>
        <authorList>
            <person name="Rhind N."/>
            <person name="Chen Z."/>
            <person name="Yassour M."/>
            <person name="Thompson D.A."/>
            <person name="Haas B.J."/>
            <person name="Habib N."/>
            <person name="Wapinski I."/>
            <person name="Roy S."/>
            <person name="Lin M.F."/>
            <person name="Heiman D.I."/>
            <person name="Young S.K."/>
            <person name="Furuya K."/>
            <person name="Guo Y."/>
            <person name="Pidoux A."/>
            <person name="Chen H.M."/>
            <person name="Robbertse B."/>
            <person name="Goldberg J.M."/>
            <person name="Aoki K."/>
            <person name="Bayne E.H."/>
            <person name="Berlin A.M."/>
            <person name="Desjardins C.A."/>
            <person name="Dobbs E."/>
            <person name="Dukaj L."/>
            <person name="Fan L."/>
            <person name="FitzGerald M.G."/>
            <person name="French C."/>
            <person name="Gujja S."/>
            <person name="Hansen K."/>
            <person name="Keifenheim D."/>
            <person name="Levin J.Z."/>
            <person name="Mosher R.A."/>
            <person name="Mueller C.A."/>
            <person name="Pfiffner J."/>
            <person name="Priest M."/>
            <person name="Russ C."/>
            <person name="Smialowska A."/>
            <person name="Swoboda P."/>
            <person name="Sykes S.M."/>
            <person name="Vaughn M."/>
            <person name="Vengrova S."/>
            <person name="Yoder R."/>
            <person name="Zeng Q."/>
            <person name="Allshire R."/>
            <person name="Baulcombe D."/>
            <person name="Birren B.W."/>
            <person name="Brown W."/>
            <person name="Ekwall K."/>
            <person name="Kellis M."/>
            <person name="Leatherwood J."/>
            <person name="Levin H."/>
            <person name="Margalit H."/>
            <person name="Martienssen R."/>
            <person name="Nieduszynski C.A."/>
            <person name="Spatafora J.W."/>
            <person name="Friedman N."/>
            <person name="Dalgaard J.Z."/>
            <person name="Baumann P."/>
            <person name="Niki H."/>
            <person name="Regev A."/>
            <person name="Nusbaum C."/>
        </authorList>
    </citation>
    <scope>NUCLEOTIDE SEQUENCE [LARGE SCALE GENOMIC DNA]</scope>
    <source>
        <strain evidence="6">yFS286</strain>
    </source>
</reference>
<evidence type="ECO:0000256" key="3">
    <source>
        <dbReference type="SAM" id="SignalP"/>
    </source>
</evidence>
<dbReference type="HOGENOM" id="CLU_086129_0_0_1"/>
<gene>
    <name evidence="5" type="ORF">SOCG_02005</name>
</gene>
<keyword evidence="6" id="KW-1185">Reference proteome</keyword>
<dbReference type="Proteomes" id="UP000016088">
    <property type="component" value="Unassembled WGS sequence"/>
</dbReference>
<feature type="compositionally biased region" description="Low complexity" evidence="2">
    <location>
        <begin position="141"/>
        <end position="197"/>
    </location>
</feature>
<protein>
    <submittedName>
        <fullName evidence="5">Fungal protein</fullName>
    </submittedName>
</protein>
<evidence type="ECO:0000256" key="1">
    <source>
        <dbReference type="ARBA" id="ARBA00022729"/>
    </source>
</evidence>
<dbReference type="eggNOG" id="ENOG502SB54">
    <property type="taxonomic scope" value="Eukaryota"/>
</dbReference>
<evidence type="ECO:0000313" key="5">
    <source>
        <dbReference type="EMBL" id="EPX74522.1"/>
    </source>
</evidence>
<dbReference type="OrthoDB" id="5421298at2759"/>
<sequence length="268" mass="26522">MKLIPFVASFFAAAFAYNELSAPATNAVIQEGGGAYTVSWSNLTSDTVTLTLLSGGNDKLVPLETIASNIKNTGTYGWDIPTHFPSADNYLLSVSWDGGESYSKYFTLQACSTCTISTTDLSYSGSMSATSIPASVIGTRSASSTSSQPSSSSSSSSSGKSSSASSSSAPVSSSQSGSSSKSSSGSSSAPASSKSGSIISAFGKTASTASRGFSVSSTSGSSKSTSGSSSSSSGSGSSSHSSAASPLVKTGYNVVAVIGIVSAVTMFL</sequence>
<dbReference type="PANTHER" id="PTHR40633:SF1">
    <property type="entry name" value="GPI ANCHORED SERINE-THREONINE RICH PROTEIN (AFU_ORTHOLOGUE AFUA_1G03630)"/>
    <property type="match status" value="1"/>
</dbReference>
<dbReference type="Pfam" id="PF10342">
    <property type="entry name" value="Kre9_KNH"/>
    <property type="match status" value="1"/>
</dbReference>
<dbReference type="RefSeq" id="XP_013015953.1">
    <property type="nucleotide sequence ID" value="XM_013160499.1"/>
</dbReference>
<organism evidence="5 6">
    <name type="scientific">Schizosaccharomyces octosporus (strain yFS286)</name>
    <name type="common">Fission yeast</name>
    <name type="synonym">Octosporomyces octosporus</name>
    <dbReference type="NCBI Taxonomy" id="483514"/>
    <lineage>
        <taxon>Eukaryota</taxon>
        <taxon>Fungi</taxon>
        <taxon>Dikarya</taxon>
        <taxon>Ascomycota</taxon>
        <taxon>Taphrinomycotina</taxon>
        <taxon>Schizosaccharomycetes</taxon>
        <taxon>Schizosaccharomycetales</taxon>
        <taxon>Schizosaccharomycetaceae</taxon>
        <taxon>Schizosaccharomyces</taxon>
    </lineage>
</organism>
<dbReference type="InterPro" id="IPR018466">
    <property type="entry name" value="Kre9/Knh1-like_N"/>
</dbReference>
<evidence type="ECO:0000259" key="4">
    <source>
        <dbReference type="Pfam" id="PF10342"/>
    </source>
</evidence>
<dbReference type="InterPro" id="IPR052982">
    <property type="entry name" value="SRP1/TIP1-like"/>
</dbReference>
<accession>S9Q349</accession>
<feature type="compositionally biased region" description="Low complexity" evidence="2">
    <location>
        <begin position="206"/>
        <end position="245"/>
    </location>
</feature>
<name>S9Q349_SCHOY</name>
<keyword evidence="1 3" id="KW-0732">Signal</keyword>
<dbReference type="GeneID" id="25030983"/>
<dbReference type="OMA" id="NTGTYGW"/>
<dbReference type="EMBL" id="KE503206">
    <property type="protein sequence ID" value="EPX74522.1"/>
    <property type="molecule type" value="Genomic_DNA"/>
</dbReference>